<reference evidence="2 3" key="1">
    <citation type="submission" date="2018-07" db="EMBL/GenBank/DDBJ databases">
        <title>Genomic Encyclopedia of Type Strains, Phase III (KMG-III): the genomes of soil and plant-associated and newly described type strains.</title>
        <authorList>
            <person name="Whitman W."/>
        </authorList>
    </citation>
    <scope>NUCLEOTIDE SEQUENCE [LARGE SCALE GENOMIC DNA]</scope>
    <source>
        <strain evidence="2 3">CECT 8575</strain>
    </source>
</reference>
<dbReference type="PANTHER" id="PTHR12110">
    <property type="entry name" value="HYDROXYPYRUVATE ISOMERASE"/>
    <property type="match status" value="1"/>
</dbReference>
<dbReference type="Proteomes" id="UP000253495">
    <property type="component" value="Unassembled WGS sequence"/>
</dbReference>
<comment type="caution">
    <text evidence="2">The sequence shown here is derived from an EMBL/GenBank/DDBJ whole genome shotgun (WGS) entry which is preliminary data.</text>
</comment>
<dbReference type="InterPro" id="IPR050312">
    <property type="entry name" value="IolE/XylAMocC-like"/>
</dbReference>
<dbReference type="Gene3D" id="3.20.20.150">
    <property type="entry name" value="Divalent-metal-dependent TIM barrel enzymes"/>
    <property type="match status" value="1"/>
</dbReference>
<keyword evidence="3" id="KW-1185">Reference proteome</keyword>
<dbReference type="EMBL" id="QPJC01000004">
    <property type="protein sequence ID" value="RCW44500.1"/>
    <property type="molecule type" value="Genomic_DNA"/>
</dbReference>
<evidence type="ECO:0000313" key="2">
    <source>
        <dbReference type="EMBL" id="RCW44500.1"/>
    </source>
</evidence>
<dbReference type="SUPFAM" id="SSF51658">
    <property type="entry name" value="Xylose isomerase-like"/>
    <property type="match status" value="1"/>
</dbReference>
<dbReference type="InterPro" id="IPR036237">
    <property type="entry name" value="Xyl_isomerase-like_sf"/>
</dbReference>
<evidence type="ECO:0000259" key="1">
    <source>
        <dbReference type="Pfam" id="PF01261"/>
    </source>
</evidence>
<proteinExistence type="predicted"/>
<dbReference type="Pfam" id="PF01261">
    <property type="entry name" value="AP_endonuc_2"/>
    <property type="match status" value="1"/>
</dbReference>
<feature type="domain" description="Xylose isomerase-like TIM barrel" evidence="1">
    <location>
        <begin position="20"/>
        <end position="287"/>
    </location>
</feature>
<dbReference type="InterPro" id="IPR013022">
    <property type="entry name" value="Xyl_isomerase-like_TIM-brl"/>
</dbReference>
<dbReference type="RefSeq" id="WP_114452572.1">
    <property type="nucleotide sequence ID" value="NZ_QPJC01000004.1"/>
</dbReference>
<gene>
    <name evidence="2" type="ORF">DFQ14_10489</name>
</gene>
<sequence>MKLGLLTASLPDESLTGVAERAKAAGLEALEVAAWPPGSQAPSHVDATHPAGQGTEWVRSEIARHGCTLSALAYYDNPLHPDPDERERVHRHLRACITAAGRLGGAPVGTFIGRDPTRTVAENLAEAERIFPPLVEQATEQGVRLMIENCPKHDWHPDGLPGNLAYSPELWEWLFDLGLYLNYDPSHLPGLGIDPVAALHPYVGRVAHVQAKDAEVLVERRGRYGYPGPVVERDEPGWWRYRVPGLGEIDWKHVIDTLREGDYGGVISIELEDPTRGDTPGDVQAELDIACRTLRPLVAA</sequence>
<dbReference type="AlphaFoldDB" id="A0A368VRF9"/>
<keyword evidence="2" id="KW-0413">Isomerase</keyword>
<dbReference type="OrthoDB" id="9779184at2"/>
<accession>A0A368VRF9</accession>
<organism evidence="2 3">
    <name type="scientific">Halopolyspora algeriensis</name>
    <dbReference type="NCBI Taxonomy" id="1500506"/>
    <lineage>
        <taxon>Bacteria</taxon>
        <taxon>Bacillati</taxon>
        <taxon>Actinomycetota</taxon>
        <taxon>Actinomycetes</taxon>
        <taxon>Actinomycetes incertae sedis</taxon>
        <taxon>Halopolyspora</taxon>
    </lineage>
</organism>
<evidence type="ECO:0000313" key="3">
    <source>
        <dbReference type="Proteomes" id="UP000253495"/>
    </source>
</evidence>
<dbReference type="GO" id="GO:0016853">
    <property type="term" value="F:isomerase activity"/>
    <property type="evidence" value="ECO:0007669"/>
    <property type="project" value="UniProtKB-KW"/>
</dbReference>
<protein>
    <submittedName>
        <fullName evidence="2">Sugar phosphate isomerase/epimerase</fullName>
    </submittedName>
</protein>
<dbReference type="PANTHER" id="PTHR12110:SF21">
    <property type="entry name" value="XYLOSE ISOMERASE-LIKE TIM BARREL DOMAIN-CONTAINING PROTEIN"/>
    <property type="match status" value="1"/>
</dbReference>
<name>A0A368VRF9_9ACTN</name>